<dbReference type="OrthoDB" id="1448026at2"/>
<dbReference type="RefSeq" id="WP_008613856.1">
    <property type="nucleotide sequence ID" value="NZ_JH651379.1"/>
</dbReference>
<dbReference type="EMBL" id="JH651379">
    <property type="protein sequence ID" value="EIJ39962.1"/>
    <property type="molecule type" value="Genomic_DNA"/>
</dbReference>
<sequence length="155" mass="17825">MDTSSILWGTVTLTVCLVPLLLLGKQIKKASRKLLIPILEEAKNNNGVISVHEMISDVCFALDEKQNTLYYYRSTKEIEELKSFNLNEVENCKIEIIRKSENRKSNAAIVKVFLELHFKTSAIKKLVIFDLQESTQLIPEVLFAEKWNRIINSKI</sequence>
<keyword evidence="3" id="KW-1185">Reference proteome</keyword>
<keyword evidence="1" id="KW-0472">Membrane</keyword>
<keyword evidence="1" id="KW-0812">Transmembrane</keyword>
<evidence type="ECO:0000256" key="1">
    <source>
        <dbReference type="SAM" id="Phobius"/>
    </source>
</evidence>
<proteinExistence type="predicted"/>
<reference evidence="2 3" key="1">
    <citation type="submission" date="2012-02" db="EMBL/GenBank/DDBJ databases">
        <title>Improved High-Quality Draft genome of Joostella marina DSM 19592.</title>
        <authorList>
            <consortium name="US DOE Joint Genome Institute (JGI-PGF)"/>
            <person name="Lucas S."/>
            <person name="Copeland A."/>
            <person name="Lapidus A."/>
            <person name="Bruce D."/>
            <person name="Goodwin L."/>
            <person name="Pitluck S."/>
            <person name="Peters L."/>
            <person name="Chertkov O."/>
            <person name="Ovchinnikova G."/>
            <person name="Kyrpides N."/>
            <person name="Mavromatis K."/>
            <person name="Detter J.C."/>
            <person name="Han C."/>
            <person name="Land M."/>
            <person name="Hauser L."/>
            <person name="Markowitz V."/>
            <person name="Cheng J.-F."/>
            <person name="Hugenholtz P."/>
            <person name="Woyke T."/>
            <person name="Wu D."/>
            <person name="Tindall B."/>
            <person name="Brambilla E."/>
            <person name="Klenk H.-P."/>
            <person name="Eisen J.A."/>
        </authorList>
    </citation>
    <scope>NUCLEOTIDE SEQUENCE [LARGE SCALE GENOMIC DNA]</scope>
    <source>
        <strain evidence="2 3">DSM 19592</strain>
    </source>
</reference>
<gene>
    <name evidence="2" type="ORF">JoomaDRAFT_3008</name>
</gene>
<dbReference type="AlphaFoldDB" id="I3C8L9"/>
<feature type="transmembrane region" description="Helical" evidence="1">
    <location>
        <begin position="6"/>
        <end position="24"/>
    </location>
</feature>
<keyword evidence="1" id="KW-1133">Transmembrane helix</keyword>
<organism evidence="2 3">
    <name type="scientific">Galbibacter orientalis DSM 19592</name>
    <dbReference type="NCBI Taxonomy" id="926559"/>
    <lineage>
        <taxon>Bacteria</taxon>
        <taxon>Pseudomonadati</taxon>
        <taxon>Bacteroidota</taxon>
        <taxon>Flavobacteriia</taxon>
        <taxon>Flavobacteriales</taxon>
        <taxon>Flavobacteriaceae</taxon>
        <taxon>Galbibacter</taxon>
    </lineage>
</organism>
<evidence type="ECO:0000313" key="3">
    <source>
        <dbReference type="Proteomes" id="UP000004690"/>
    </source>
</evidence>
<protein>
    <submittedName>
        <fullName evidence="2">Uncharacterized protein</fullName>
    </submittedName>
</protein>
<name>I3C8L9_9FLAO</name>
<dbReference type="Proteomes" id="UP000004690">
    <property type="component" value="Unassembled WGS sequence"/>
</dbReference>
<dbReference type="HOGENOM" id="CLU_135504_0_0_10"/>
<accession>I3C8L9</accession>
<evidence type="ECO:0000313" key="2">
    <source>
        <dbReference type="EMBL" id="EIJ39962.1"/>
    </source>
</evidence>